<reference evidence="1 2" key="1">
    <citation type="journal article" date="2018" name="New Phytol.">
        <title>Phylogenomics of Endogonaceae and evolution of mycorrhizas within Mucoromycota.</title>
        <authorList>
            <person name="Chang Y."/>
            <person name="Desiro A."/>
            <person name="Na H."/>
            <person name="Sandor L."/>
            <person name="Lipzen A."/>
            <person name="Clum A."/>
            <person name="Barry K."/>
            <person name="Grigoriev I.V."/>
            <person name="Martin F.M."/>
            <person name="Stajich J.E."/>
            <person name="Smith M.E."/>
            <person name="Bonito G."/>
            <person name="Spatafora J.W."/>
        </authorList>
    </citation>
    <scope>NUCLEOTIDE SEQUENCE [LARGE SCALE GENOMIC DNA]</scope>
    <source>
        <strain evidence="1 2">AD002</strain>
    </source>
</reference>
<organism evidence="1 2">
    <name type="scientific">Jimgerdemannia flammicorona</name>
    <dbReference type="NCBI Taxonomy" id="994334"/>
    <lineage>
        <taxon>Eukaryota</taxon>
        <taxon>Fungi</taxon>
        <taxon>Fungi incertae sedis</taxon>
        <taxon>Mucoromycota</taxon>
        <taxon>Mucoromycotina</taxon>
        <taxon>Endogonomycetes</taxon>
        <taxon>Endogonales</taxon>
        <taxon>Endogonaceae</taxon>
        <taxon>Jimgerdemannia</taxon>
    </lineage>
</organism>
<proteinExistence type="predicted"/>
<name>A0A433Q614_9FUNG</name>
<dbReference type="EMBL" id="RBNJ01013594">
    <property type="protein sequence ID" value="RUS25215.1"/>
    <property type="molecule type" value="Genomic_DNA"/>
</dbReference>
<evidence type="ECO:0000313" key="1">
    <source>
        <dbReference type="EMBL" id="RUS25215.1"/>
    </source>
</evidence>
<accession>A0A433Q614</accession>
<keyword evidence="2" id="KW-1185">Reference proteome</keyword>
<dbReference type="Proteomes" id="UP000274822">
    <property type="component" value="Unassembled WGS sequence"/>
</dbReference>
<comment type="caution">
    <text evidence="1">The sequence shown here is derived from an EMBL/GenBank/DDBJ whole genome shotgun (WGS) entry which is preliminary data.</text>
</comment>
<sequence>MLLDFSKFLMLKRKRYFVRDNLYNVSTLLHGSRARELAGGFHQKTFDIVQPWALYDRSRTIDTHDIFFPLRQVSMLSTNPVSERVEYYASSNNKLGFSCQHRESLIDELCTAPALKIV</sequence>
<gene>
    <name evidence="1" type="ORF">BC938DRAFT_472471</name>
</gene>
<evidence type="ECO:0000313" key="2">
    <source>
        <dbReference type="Proteomes" id="UP000274822"/>
    </source>
</evidence>
<dbReference type="AlphaFoldDB" id="A0A433Q614"/>
<protein>
    <submittedName>
        <fullName evidence="1">Uncharacterized protein</fullName>
    </submittedName>
</protein>